<dbReference type="FunFam" id="3.30.300.20:FF:000005">
    <property type="entry name" value="Transcription termination/antitermination protein NusA"/>
    <property type="match status" value="1"/>
</dbReference>
<protein>
    <recommendedName>
        <fullName evidence="7">Transcription termination/antitermination protein NusA</fullName>
    </recommendedName>
</protein>
<dbReference type="Pfam" id="PF00575">
    <property type="entry name" value="S1"/>
    <property type="match status" value="1"/>
</dbReference>
<dbReference type="SUPFAM" id="SSF54814">
    <property type="entry name" value="Prokaryotic type KH domain (KH-domain type II)"/>
    <property type="match status" value="2"/>
</dbReference>
<dbReference type="GO" id="GO:0003700">
    <property type="term" value="F:DNA-binding transcription factor activity"/>
    <property type="evidence" value="ECO:0007669"/>
    <property type="project" value="InterPro"/>
</dbReference>
<keyword evidence="4 7" id="KW-0694">RNA-binding</keyword>
<dbReference type="Proteomes" id="UP001300672">
    <property type="component" value="Chromosome"/>
</dbReference>
<dbReference type="SMART" id="SM00316">
    <property type="entry name" value="S1"/>
    <property type="match status" value="1"/>
</dbReference>
<comment type="subunit">
    <text evidence="7">Monomer. Binds directly to the core enzyme of the DNA-dependent RNA polymerase and to nascent RNA.</text>
</comment>
<organism evidence="9">
    <name type="scientific">Candidatus Thiocaldithrix dubininis</name>
    <dbReference type="NCBI Taxonomy" id="3080823"/>
    <lineage>
        <taxon>Bacteria</taxon>
        <taxon>Pseudomonadati</taxon>
        <taxon>Pseudomonadota</taxon>
        <taxon>Gammaproteobacteria</taxon>
        <taxon>Thiotrichales</taxon>
        <taxon>Thiotrichaceae</taxon>
        <taxon>Candidatus Thiocaldithrix</taxon>
    </lineage>
</organism>
<proteinExistence type="inferred from homology"/>
<reference evidence="9" key="2">
    <citation type="submission" date="2023-04" db="EMBL/GenBank/DDBJ databases">
        <authorList>
            <person name="Beletskiy A.V."/>
            <person name="Mardanov A.V."/>
            <person name="Ravin N.V."/>
        </authorList>
    </citation>
    <scope>NUCLEOTIDE SEQUENCE</scope>
    <source>
        <strain evidence="9">GKL-01</strain>
    </source>
</reference>
<dbReference type="PROSITE" id="PS50126">
    <property type="entry name" value="S1"/>
    <property type="match status" value="1"/>
</dbReference>
<keyword evidence="2 7" id="KW-0963">Cytoplasm</keyword>
<dbReference type="FunFam" id="3.30.300.20:FF:000002">
    <property type="entry name" value="Transcription termination/antitermination protein NusA"/>
    <property type="match status" value="1"/>
</dbReference>
<feature type="domain" description="S1 motif" evidence="8">
    <location>
        <begin position="139"/>
        <end position="204"/>
    </location>
</feature>
<dbReference type="SUPFAM" id="SSF69705">
    <property type="entry name" value="Transcription factor NusA, N-terminal domain"/>
    <property type="match status" value="1"/>
</dbReference>
<dbReference type="InterPro" id="IPR036555">
    <property type="entry name" value="NusA_N_sf"/>
</dbReference>
<dbReference type="Gene3D" id="2.40.50.140">
    <property type="entry name" value="Nucleic acid-binding proteins"/>
    <property type="match status" value="1"/>
</dbReference>
<accession>A0AA95H2R0</accession>
<dbReference type="SUPFAM" id="SSF50249">
    <property type="entry name" value="Nucleic acid-binding proteins"/>
    <property type="match status" value="1"/>
</dbReference>
<evidence type="ECO:0000259" key="8">
    <source>
        <dbReference type="PROSITE" id="PS50126"/>
    </source>
</evidence>
<dbReference type="AlphaFoldDB" id="A0AA95H2R0"/>
<dbReference type="CDD" id="cd04455">
    <property type="entry name" value="S1_NusA"/>
    <property type="match status" value="1"/>
</dbReference>
<evidence type="ECO:0000256" key="2">
    <source>
        <dbReference type="ARBA" id="ARBA00022490"/>
    </source>
</evidence>
<dbReference type="InterPro" id="IPR058582">
    <property type="entry name" value="KH_NusA_2nd"/>
</dbReference>
<evidence type="ECO:0000256" key="3">
    <source>
        <dbReference type="ARBA" id="ARBA00022814"/>
    </source>
</evidence>
<dbReference type="GO" id="GO:0005829">
    <property type="term" value="C:cytosol"/>
    <property type="evidence" value="ECO:0007669"/>
    <property type="project" value="TreeGrafter"/>
</dbReference>
<dbReference type="CDD" id="cd22529">
    <property type="entry name" value="KH-II_NusA_rpt2"/>
    <property type="match status" value="1"/>
</dbReference>
<evidence type="ECO:0000256" key="5">
    <source>
        <dbReference type="ARBA" id="ARBA00023015"/>
    </source>
</evidence>
<evidence type="ECO:0000256" key="6">
    <source>
        <dbReference type="ARBA" id="ARBA00023163"/>
    </source>
</evidence>
<dbReference type="KEGG" id="tdu:QJT80_11170"/>
<dbReference type="GO" id="GO:0031564">
    <property type="term" value="P:transcription antitermination"/>
    <property type="evidence" value="ECO:0007669"/>
    <property type="project" value="UniProtKB-UniRule"/>
</dbReference>
<dbReference type="CDD" id="cd02134">
    <property type="entry name" value="KH-II_NusA_rpt1"/>
    <property type="match status" value="1"/>
</dbReference>
<sequence>MNKEILYVVDAVSNEKNVSKELIFQAVETALAMATRKRYGMGMDARVVVNRQTGDYETFRRWKVMDDEDPEFESPERQILISYAKNRGLDVEIGEYLEEPIASVEFGRIAAQTAKQVIVAKVREAERDKVVSAYRDKVGQLIMGMVKRTDRKGITLDLGENAEAFIPREEMIPGDILHNGARVRGYLKEIRQDARGPQMIVSRSDVNFLMELMKLEVPEVSQEMIDIMGAARDPGSRAKVAVRANLPNVDPIGACVGMRGSRIQTVTNELGGKERVDIVLWNDDIATYVMNAMAPAEVLSIVVDEESRTMDIGVDGTKLSQAIGRGGQNVRLASELTGWTLNVMSVEEAEAKTQAEQQSLVTMFMHRLDVDEEVAQLLVEEGFSTLEEVAYVPEDEFLAIEAFDQDTVSELRNRAQAALLSQAISQDGGVPTKDLLTMEGMDDALAYTLAKRGVCTMDDLAEQSIDELIDLEGMSEERAAQLIMTARAPWFADNKAE</sequence>
<dbReference type="InterPro" id="IPR010214">
    <property type="entry name" value="Tscrpt_termin_fac_NusA_C_rpt"/>
</dbReference>
<dbReference type="PROSITE" id="PS50084">
    <property type="entry name" value="KH_TYPE_1"/>
    <property type="match status" value="1"/>
</dbReference>
<reference evidence="9" key="1">
    <citation type="journal article" date="2023" name="Int. J. Mol. Sci.">
        <title>Metagenomics Revealed a New Genus 'Candidatus Thiocaldithrix dubininis' gen. nov., sp. nov. and a New Species 'Candidatus Thiothrix putei' sp. nov. in the Family Thiotrichaceae, Some Members of Which Have Traits of Both Na+- and H+-Motive Energetics.</title>
        <authorList>
            <person name="Ravin N.V."/>
            <person name="Muntyan M.S."/>
            <person name="Smolyakov D.D."/>
            <person name="Rudenko T.S."/>
            <person name="Beletsky A.V."/>
            <person name="Mardanov A.V."/>
            <person name="Grabovich M.Y."/>
        </authorList>
    </citation>
    <scope>NUCLEOTIDE SEQUENCE</scope>
    <source>
        <strain evidence="9">GKL-01</strain>
    </source>
</reference>
<dbReference type="InterPro" id="IPR015946">
    <property type="entry name" value="KH_dom-like_a/b"/>
</dbReference>
<dbReference type="NCBIfam" id="TIGR01954">
    <property type="entry name" value="nusA_Cterm_rpt"/>
    <property type="match status" value="2"/>
</dbReference>
<dbReference type="InterPro" id="IPR012340">
    <property type="entry name" value="NA-bd_OB-fold"/>
</dbReference>
<dbReference type="HAMAP" id="MF_00945_B">
    <property type="entry name" value="NusA_B"/>
    <property type="match status" value="1"/>
</dbReference>
<dbReference type="GO" id="GO:0006353">
    <property type="term" value="P:DNA-templated transcription termination"/>
    <property type="evidence" value="ECO:0007669"/>
    <property type="project" value="UniProtKB-UniRule"/>
</dbReference>
<keyword evidence="5 7" id="KW-0805">Transcription regulation</keyword>
<dbReference type="Gene3D" id="1.10.150.20">
    <property type="entry name" value="5' to 3' exonuclease, C-terminal subdomain"/>
    <property type="match status" value="2"/>
</dbReference>
<evidence type="ECO:0000256" key="7">
    <source>
        <dbReference type="HAMAP-Rule" id="MF_00945"/>
    </source>
</evidence>
<gene>
    <name evidence="7 9" type="primary">nusA</name>
    <name evidence="9" type="ORF">QJT80_11170</name>
</gene>
<dbReference type="Pfam" id="PF26594">
    <property type="entry name" value="KH_NusA_2nd"/>
    <property type="match status" value="1"/>
</dbReference>
<dbReference type="InterPro" id="IPR013735">
    <property type="entry name" value="TF_NusA_N"/>
</dbReference>
<dbReference type="InterPro" id="IPR010213">
    <property type="entry name" value="TF_NusA"/>
</dbReference>
<dbReference type="InterPro" id="IPR009019">
    <property type="entry name" value="KH_sf_prok-type"/>
</dbReference>
<evidence type="ECO:0000313" key="9">
    <source>
        <dbReference type="EMBL" id="WGZ90057.1"/>
    </source>
</evidence>
<dbReference type="NCBIfam" id="TIGR01953">
    <property type="entry name" value="NusA"/>
    <property type="match status" value="1"/>
</dbReference>
<keyword evidence="6 7" id="KW-0804">Transcription</keyword>
<dbReference type="GO" id="GO:0003723">
    <property type="term" value="F:RNA binding"/>
    <property type="evidence" value="ECO:0007669"/>
    <property type="project" value="UniProtKB-UniRule"/>
</dbReference>
<dbReference type="EMBL" id="CP124755">
    <property type="protein sequence ID" value="WGZ90057.1"/>
    <property type="molecule type" value="Genomic_DNA"/>
</dbReference>
<dbReference type="GO" id="GO:0000166">
    <property type="term" value="F:nucleotide binding"/>
    <property type="evidence" value="ECO:0007669"/>
    <property type="project" value="InterPro"/>
</dbReference>
<evidence type="ECO:0000256" key="1">
    <source>
        <dbReference type="ARBA" id="ARBA00022472"/>
    </source>
</evidence>
<dbReference type="Pfam" id="PF08529">
    <property type="entry name" value="NusA_N"/>
    <property type="match status" value="1"/>
</dbReference>
<comment type="function">
    <text evidence="7">Participates in both transcription termination and antitermination.</text>
</comment>
<dbReference type="PANTHER" id="PTHR22648">
    <property type="entry name" value="TRANSCRIPTION TERMINATION FACTOR NUSA"/>
    <property type="match status" value="1"/>
</dbReference>
<dbReference type="Gene3D" id="3.30.300.20">
    <property type="match status" value="2"/>
</dbReference>
<dbReference type="Pfam" id="PF13184">
    <property type="entry name" value="KH_NusA_1st"/>
    <property type="match status" value="1"/>
</dbReference>
<dbReference type="PANTHER" id="PTHR22648:SF0">
    <property type="entry name" value="TRANSCRIPTION TERMINATION_ANTITERMINATION PROTEIN NUSA"/>
    <property type="match status" value="1"/>
</dbReference>
<name>A0AA95H2R0_9GAMM</name>
<dbReference type="Pfam" id="PF14520">
    <property type="entry name" value="HHH_5"/>
    <property type="match status" value="1"/>
</dbReference>
<keyword evidence="3 7" id="KW-0889">Transcription antitermination</keyword>
<dbReference type="Gene3D" id="3.30.1480.10">
    <property type="entry name" value="NusA, N-terminal domain"/>
    <property type="match status" value="1"/>
</dbReference>
<keyword evidence="1 7" id="KW-0806">Transcription termination</keyword>
<comment type="subcellular location">
    <subcellularLocation>
        <location evidence="7">Cytoplasm</location>
    </subcellularLocation>
</comment>
<comment type="similarity">
    <text evidence="7">Belongs to the NusA family.</text>
</comment>
<dbReference type="SUPFAM" id="SSF47794">
    <property type="entry name" value="Rad51 N-terminal domain-like"/>
    <property type="match status" value="2"/>
</dbReference>
<evidence type="ECO:0000256" key="4">
    <source>
        <dbReference type="ARBA" id="ARBA00022884"/>
    </source>
</evidence>
<dbReference type="InterPro" id="IPR025249">
    <property type="entry name" value="TF_NusA_KH_1st"/>
</dbReference>
<dbReference type="InterPro" id="IPR003029">
    <property type="entry name" value="S1_domain"/>
</dbReference>
<dbReference type="InterPro" id="IPR030842">
    <property type="entry name" value="TF_NusA_bacterial"/>
</dbReference>
<dbReference type="InterPro" id="IPR010995">
    <property type="entry name" value="DNA_repair_Rad51/TF_NusA_a-hlx"/>
</dbReference>